<reference evidence="3 4" key="1">
    <citation type="journal article" date="2011" name="PLoS Genet.">
        <title>Comparative genomic analysis of human fungal pathogens causing paracoccidioidomycosis.</title>
        <authorList>
            <person name="Desjardins C.A."/>
            <person name="Champion M.D."/>
            <person name="Holder J.W."/>
            <person name="Muszewska A."/>
            <person name="Goldberg J."/>
            <person name="Bailao A.M."/>
            <person name="Brigido M.M."/>
            <person name="Ferreira M.E."/>
            <person name="Garcia A.M."/>
            <person name="Grynberg M."/>
            <person name="Gujja S."/>
            <person name="Heiman D.I."/>
            <person name="Henn M.R."/>
            <person name="Kodira C.D."/>
            <person name="Leon-Narvaez H."/>
            <person name="Longo L.V."/>
            <person name="Ma L.J."/>
            <person name="Malavazi I."/>
            <person name="Matsuo A.L."/>
            <person name="Morais F.V."/>
            <person name="Pereira M."/>
            <person name="Rodriguez-Brito S."/>
            <person name="Sakthikumar S."/>
            <person name="Salem-Izacc S.M."/>
            <person name="Sykes S.M."/>
            <person name="Teixeira M.M."/>
            <person name="Vallejo M.C."/>
            <person name="Walter M.E."/>
            <person name="Yandava C."/>
            <person name="Young S."/>
            <person name="Zeng Q."/>
            <person name="Zucker J."/>
            <person name="Felipe M.S."/>
            <person name="Goldman G.H."/>
            <person name="Haas B.J."/>
            <person name="McEwen J.G."/>
            <person name="Nino-Vega G."/>
            <person name="Puccia R."/>
            <person name="San-Blas G."/>
            <person name="Soares C.M."/>
            <person name="Birren B.W."/>
            <person name="Cuomo C.A."/>
        </authorList>
    </citation>
    <scope>NUCLEOTIDE SEQUENCE [LARGE SCALE GENOMIC DNA]</scope>
    <source>
        <strain evidence="4">ATCC MYA-826 / Pb01</strain>
    </source>
</reference>
<dbReference type="Pfam" id="PF04046">
    <property type="entry name" value="PSP"/>
    <property type="match status" value="1"/>
</dbReference>
<proteinExistence type="predicted"/>
<accession>C1HDW5</accession>
<dbReference type="GO" id="GO:0005634">
    <property type="term" value="C:nucleus"/>
    <property type="evidence" value="ECO:0007669"/>
    <property type="project" value="InterPro"/>
</dbReference>
<dbReference type="InterPro" id="IPR006568">
    <property type="entry name" value="PSP_pro-rich"/>
</dbReference>
<feature type="region of interest" description="Disordered" evidence="1">
    <location>
        <begin position="1"/>
        <end position="99"/>
    </location>
</feature>
<protein>
    <submittedName>
        <fullName evidence="3">Splicing factor 3b</fullName>
    </submittedName>
</protein>
<dbReference type="OMA" id="KGEPIGQ"/>
<evidence type="ECO:0000313" key="4">
    <source>
        <dbReference type="Proteomes" id="UP000002059"/>
    </source>
</evidence>
<feature type="region of interest" description="Disordered" evidence="1">
    <location>
        <begin position="528"/>
        <end position="576"/>
    </location>
</feature>
<dbReference type="PANTHER" id="PTHR12785">
    <property type="entry name" value="SPLICING FACTOR 3B"/>
    <property type="match status" value="1"/>
</dbReference>
<dbReference type="STRING" id="502779.C1HDW5"/>
<dbReference type="RefSeq" id="XP_002789129.1">
    <property type="nucleotide sequence ID" value="XM_002789083.1"/>
</dbReference>
<feature type="region of interest" description="Disordered" evidence="1">
    <location>
        <begin position="114"/>
        <end position="158"/>
    </location>
</feature>
<dbReference type="Pfam" id="PF04037">
    <property type="entry name" value="DUF382"/>
    <property type="match status" value="1"/>
</dbReference>
<feature type="compositionally biased region" description="Low complexity" evidence="1">
    <location>
        <begin position="71"/>
        <end position="91"/>
    </location>
</feature>
<evidence type="ECO:0000256" key="1">
    <source>
        <dbReference type="SAM" id="MobiDB-lite"/>
    </source>
</evidence>
<dbReference type="PANTHER" id="PTHR12785:SF6">
    <property type="entry name" value="SPLICING FACTOR 3B SUBUNIT 2"/>
    <property type="match status" value="1"/>
</dbReference>
<dbReference type="eggNOG" id="KOG2330">
    <property type="taxonomic scope" value="Eukaryota"/>
</dbReference>
<feature type="region of interest" description="Disordered" evidence="1">
    <location>
        <begin position="473"/>
        <end position="492"/>
    </location>
</feature>
<name>C1HDW5_PARBA</name>
<dbReference type="InterPro" id="IPR007180">
    <property type="entry name" value="DUF382"/>
</dbReference>
<feature type="compositionally biased region" description="Acidic residues" evidence="1">
    <location>
        <begin position="410"/>
        <end position="435"/>
    </location>
</feature>
<feature type="compositionally biased region" description="Acidic residues" evidence="1">
    <location>
        <begin position="132"/>
        <end position="146"/>
    </location>
</feature>
<feature type="compositionally biased region" description="Basic and acidic residues" evidence="1">
    <location>
        <begin position="114"/>
        <end position="131"/>
    </location>
</feature>
<evidence type="ECO:0000259" key="2">
    <source>
        <dbReference type="SMART" id="SM00581"/>
    </source>
</evidence>
<dbReference type="AlphaFoldDB" id="C1HDW5"/>
<dbReference type="HOGENOM" id="CLU_014435_1_1_1"/>
<sequence>MPAITAKPTKNQLKRAKRKAKKNELKPSQNSPAPKGDTVEEVVETKDYKQNCPPSSEAPPSEAAPPERNDSGNANVDGNTNTNADTNPTDPENLYDSLDPLYEMYRDVLTKFEKLERNEDSLSKEPDKPEVYFDDDNDIPDEEEEATGPKLSKKKRKEMNKLSVAELKALVRKPETVEWTDTSASDPRLLVHIKAYRNVVPVPTHWSLKREYLSSKRGVEKPPFALPKFIQETGIAEMRDAALEKQEQATLKQKQRERVQPKMGKLDIDYQKLYEAFFRFQTKPELTRYGEVYYEGKEYETNLRHLRPGELSDELKDALNIPPGAPPPWLINQQRFGPPPSYPALKIPGLNAPPPPGAMWGYHPGGYGKPPVDEHNRPLYGGDIFGVLQTQSNVQLGEPVEKELWGELQAPEEEEEEEESEEEEGGSGDEGDEEEGRVRMGLQTPSGLETPSGMVSTIPSEFGGAESVVGASGEFDVRKHTRGTETEESPAAYHRSAYTVVPERAAAVKGFFGGDRAYDLKAAGASASTSGAAAHGNLPVLGVDDQSRKRKKPGDVDVSVDLDALQGSDGTGIDKERLKGLYEKGRREEGVGGVGSANWGFQEDLSDMIASESRKRLKKEEEKRGKR</sequence>
<organism evidence="3 4">
    <name type="scientific">Paracoccidioides lutzii (strain ATCC MYA-826 / Pb01)</name>
    <name type="common">Paracoccidioides brasiliensis</name>
    <dbReference type="NCBI Taxonomy" id="502779"/>
    <lineage>
        <taxon>Eukaryota</taxon>
        <taxon>Fungi</taxon>
        <taxon>Dikarya</taxon>
        <taxon>Ascomycota</taxon>
        <taxon>Pezizomycotina</taxon>
        <taxon>Eurotiomycetes</taxon>
        <taxon>Eurotiomycetidae</taxon>
        <taxon>Onygenales</taxon>
        <taxon>Ajellomycetaceae</taxon>
        <taxon>Paracoccidioides</taxon>
    </lineage>
</organism>
<dbReference type="Proteomes" id="UP000002059">
    <property type="component" value="Partially assembled WGS sequence"/>
</dbReference>
<feature type="compositionally biased region" description="Low complexity" evidence="1">
    <location>
        <begin position="53"/>
        <end position="64"/>
    </location>
</feature>
<feature type="compositionally biased region" description="Basic and acidic residues" evidence="1">
    <location>
        <begin position="475"/>
        <end position="485"/>
    </location>
</feature>
<evidence type="ECO:0000313" key="3">
    <source>
        <dbReference type="EMBL" id="EEH40109.1"/>
    </source>
</evidence>
<feature type="region of interest" description="Disordered" evidence="1">
    <location>
        <begin position="408"/>
        <end position="436"/>
    </location>
</feature>
<gene>
    <name evidence="3" type="ORF">PAAG_08958</name>
</gene>
<dbReference type="GeneID" id="9092346"/>
<dbReference type="EMBL" id="KN294047">
    <property type="protein sequence ID" value="EEH40109.1"/>
    <property type="molecule type" value="Genomic_DNA"/>
</dbReference>
<dbReference type="OrthoDB" id="10260794at2759"/>
<feature type="compositionally biased region" description="Basic residues" evidence="1">
    <location>
        <begin position="12"/>
        <end position="21"/>
    </location>
</feature>
<feature type="domain" description="PSP proline-rich" evidence="2">
    <location>
        <begin position="303"/>
        <end position="356"/>
    </location>
</feature>
<dbReference type="SMART" id="SM00581">
    <property type="entry name" value="PSP"/>
    <property type="match status" value="1"/>
</dbReference>
<keyword evidence="4" id="KW-1185">Reference proteome</keyword>
<dbReference type="KEGG" id="pbl:PAAG_08958"/>
<dbReference type="InterPro" id="IPR052584">
    <property type="entry name" value="U2_snRNP_Complex_Component"/>
</dbReference>
<dbReference type="VEuPathDB" id="FungiDB:PAAG_08958"/>